<dbReference type="PANTHER" id="PTHR43056">
    <property type="entry name" value="PEPTIDASE S9 PROLYL OLIGOPEPTIDASE"/>
    <property type="match status" value="1"/>
</dbReference>
<dbReference type="InterPro" id="IPR050585">
    <property type="entry name" value="Xaa-Pro_dipeptidyl-ppase/CocE"/>
</dbReference>
<evidence type="ECO:0000313" key="2">
    <source>
        <dbReference type="EMBL" id="WTU74700.1"/>
    </source>
</evidence>
<dbReference type="AlphaFoldDB" id="A0AAU2JR88"/>
<feature type="domain" description="Peptidase S9 prolyl oligopeptidase catalytic" evidence="1">
    <location>
        <begin position="440"/>
        <end position="645"/>
    </location>
</feature>
<dbReference type="Gene3D" id="3.40.50.1820">
    <property type="entry name" value="alpha/beta hydrolase"/>
    <property type="match status" value="1"/>
</dbReference>
<reference evidence="2" key="1">
    <citation type="submission" date="2022-10" db="EMBL/GenBank/DDBJ databases">
        <title>The complete genomes of actinobacterial strains from the NBC collection.</title>
        <authorList>
            <person name="Joergensen T.S."/>
            <person name="Alvarez Arevalo M."/>
            <person name="Sterndorff E.B."/>
            <person name="Faurdal D."/>
            <person name="Vuksanovic O."/>
            <person name="Mourched A.-S."/>
            <person name="Charusanti P."/>
            <person name="Shaw S."/>
            <person name="Blin K."/>
            <person name="Weber T."/>
        </authorList>
    </citation>
    <scope>NUCLEOTIDE SEQUENCE</scope>
    <source>
        <strain evidence="2">NBC_00049</strain>
    </source>
</reference>
<organism evidence="2">
    <name type="scientific">Streptomyces sp. NBC_00049</name>
    <dbReference type="NCBI Taxonomy" id="2903617"/>
    <lineage>
        <taxon>Bacteria</taxon>
        <taxon>Bacillati</taxon>
        <taxon>Actinomycetota</taxon>
        <taxon>Actinomycetes</taxon>
        <taxon>Kitasatosporales</taxon>
        <taxon>Streptomycetaceae</taxon>
        <taxon>Streptomyces</taxon>
    </lineage>
</organism>
<proteinExistence type="predicted"/>
<evidence type="ECO:0000259" key="1">
    <source>
        <dbReference type="Pfam" id="PF00326"/>
    </source>
</evidence>
<dbReference type="GO" id="GO:0006508">
    <property type="term" value="P:proteolysis"/>
    <property type="evidence" value="ECO:0007669"/>
    <property type="project" value="InterPro"/>
</dbReference>
<dbReference type="Pfam" id="PF00326">
    <property type="entry name" value="Peptidase_S9"/>
    <property type="match status" value="1"/>
</dbReference>
<dbReference type="PANTHER" id="PTHR43056:SF5">
    <property type="entry name" value="PEPTIDASE S9 PROLYL OLIGOPEPTIDASE CATALYTIC DOMAIN-CONTAINING PROTEIN"/>
    <property type="match status" value="1"/>
</dbReference>
<dbReference type="EMBL" id="CP108264">
    <property type="protein sequence ID" value="WTU74700.1"/>
    <property type="molecule type" value="Genomic_DNA"/>
</dbReference>
<accession>A0AAU2JR88</accession>
<dbReference type="SUPFAM" id="SSF82171">
    <property type="entry name" value="DPP6 N-terminal domain-like"/>
    <property type="match status" value="1"/>
</dbReference>
<sequence>MPHEREEAPYGSWRSALGARDVARGATLPEWLDFVGDEVWWTEPLAHDGGRNALMRRGADGAPEEVLPPGWDVRTRCNEYGARPWLPLPGDPDAPDAAGGIVFTHWADQRVHRWRPGTDPVPLSPLGDPDDPYRHGDFAVFGRTEVWCLREARGGGRELVALPLDGSAAQDPSAVRVLAASHRFMTGPRIDPDGRKVAWLGWDHPAMPWDGTELMVADISPAGAVGTPVRAAGGAAEAVAQAEWAADGSGRLFAVTDPDGWWNLHEVTGGGHTRNLRPGPTEFAEALWRIGTRWFLPLRGGSVAVTHGTGCRRLAVLGPDGALTDLAADGPYTEWTSPATDGRRIAAVAAGPARRPTVVLVDPADGSLDVLREPVHEHAELSPAPFRRTYRGPDGEDVHAHVYPPHHPDHRAPDGELPPYVVLAHGGPTNRTHMTPHPHIAYFTSRGIGVLDVQYGGSTGYGRAYRERLRGGWGVVDVRDCATAARGIVAEGLADPLRLAVRGASAGGWTAAASLIAEPGLYRAAAIHFPVLDADTWQRTTHDFESRYAETLIGPWPASKELYERRSPLHGAALIRAPFALFQGTEDAICPPSQAERLLERLAGAGSEVPYTYEAFEGEGHGFRRSETVERTLRTELELYGRAFGFTPAAE</sequence>
<dbReference type="InterPro" id="IPR029058">
    <property type="entry name" value="AB_hydrolase_fold"/>
</dbReference>
<dbReference type="SUPFAM" id="SSF53474">
    <property type="entry name" value="alpha/beta-Hydrolases"/>
    <property type="match status" value="1"/>
</dbReference>
<protein>
    <submittedName>
        <fullName evidence="2">Prolyl oligopeptidase family serine peptidase</fullName>
    </submittedName>
</protein>
<gene>
    <name evidence="2" type="ORF">OG327_16040</name>
</gene>
<name>A0AAU2JR88_9ACTN</name>
<dbReference type="GO" id="GO:0008236">
    <property type="term" value="F:serine-type peptidase activity"/>
    <property type="evidence" value="ECO:0007669"/>
    <property type="project" value="InterPro"/>
</dbReference>
<dbReference type="InterPro" id="IPR001375">
    <property type="entry name" value="Peptidase_S9_cat"/>
</dbReference>